<comment type="caution">
    <text evidence="11">The sequence shown here is derived from an EMBL/GenBank/DDBJ whole genome shotgun (WGS) entry which is preliminary data.</text>
</comment>
<evidence type="ECO:0000256" key="2">
    <source>
        <dbReference type="ARBA" id="ARBA00008220"/>
    </source>
</evidence>
<feature type="transmembrane region" description="Helical" evidence="10">
    <location>
        <begin position="449"/>
        <end position="469"/>
    </location>
</feature>
<comment type="similarity">
    <text evidence="2">Belongs to the amino acid-polyamine-organocation (APC) superfamily. Basic amino acid/polyamine antiporter (APA) (TC 2.A.3.2) family.</text>
</comment>
<evidence type="ECO:0000313" key="12">
    <source>
        <dbReference type="Proteomes" id="UP000323924"/>
    </source>
</evidence>
<evidence type="ECO:0000256" key="4">
    <source>
        <dbReference type="ARBA" id="ARBA00022475"/>
    </source>
</evidence>
<feature type="transmembrane region" description="Helical" evidence="10">
    <location>
        <begin position="398"/>
        <end position="413"/>
    </location>
</feature>
<sequence length="475" mass="51144">MSDTPGKLRLGALVALVVGSMIGGGIFSLPQNMAASADVGAVLIGWAITAVGMLTLAFVFQTLANRKPDLDGGVYAYAKAGFGDYMGFSSAWGYWISAWLGNVGYFVLLFSTLGYFFPIFGEGNTPAAVIGASLLLWAVHFLVLRGIKEAAFINLVTTVAKVVPLLLFVLIALFAFKLDIFTADIWGVKNPDLGSVMNQVRNMMLVTVWVFIGIEGASIFSARAEKRSDVGKATVIGFITVLLFLVLVNVLSLGIMTQPELAKLQNPSMAAVLEHVVGHWGAVLISVGLIISLLGALLSWVLLCAEIMFAAAKDHTMPEFLRKENANHVPVNALWLTNAMVQIFLVITLFSASTYLSLIYLATSMILVPYLWSAAYAVLLAVRSETYEAALAERKKDLLIGSIALFYAIWLLYAGGVKYLLLSALLYAPGAILFAKAKRELGKPIFTNVEKLIFAAVVIGALLAAYGLYDGFLTL</sequence>
<dbReference type="InterPro" id="IPR022461">
    <property type="entry name" value="Arg/Orn_antiprt_ArcD"/>
</dbReference>
<dbReference type="Proteomes" id="UP000323924">
    <property type="component" value="Unassembled WGS sequence"/>
</dbReference>
<evidence type="ECO:0000256" key="8">
    <source>
        <dbReference type="ARBA" id="ARBA00023136"/>
    </source>
</evidence>
<evidence type="ECO:0000256" key="10">
    <source>
        <dbReference type="SAM" id="Phobius"/>
    </source>
</evidence>
<dbReference type="EMBL" id="VWPC01000021">
    <property type="protein sequence ID" value="KAA5839777.1"/>
    <property type="molecule type" value="Genomic_DNA"/>
</dbReference>
<reference evidence="11 12" key="1">
    <citation type="submission" date="2019-09" db="EMBL/GenBank/DDBJ databases">
        <authorList>
            <person name="Vacheron J."/>
            <person name="Dubost A."/>
            <person name="Prigent-Combaret C."/>
            <person name="Muller D."/>
        </authorList>
    </citation>
    <scope>NUCLEOTIDE SEQUENCE [LARGE SCALE GENOMIC DNA]</scope>
    <source>
        <strain evidence="11 12">JV497</strain>
    </source>
</reference>
<keyword evidence="5 10" id="KW-0812">Transmembrane</keyword>
<dbReference type="NCBIfam" id="TIGR00905">
    <property type="entry name" value="2A0302"/>
    <property type="match status" value="1"/>
</dbReference>
<dbReference type="InterPro" id="IPR002293">
    <property type="entry name" value="AA/rel_permease1"/>
</dbReference>
<name>A0AB34C0H9_9PSED</name>
<evidence type="ECO:0000256" key="5">
    <source>
        <dbReference type="ARBA" id="ARBA00022692"/>
    </source>
</evidence>
<gene>
    <name evidence="11" type="primary">arcD</name>
    <name evidence="11" type="ORF">F2A38_23300</name>
</gene>
<feature type="transmembrane region" description="Helical" evidence="10">
    <location>
        <begin position="203"/>
        <end position="222"/>
    </location>
</feature>
<dbReference type="InterPro" id="IPR004754">
    <property type="entry name" value="Amino_acid_antiprt"/>
</dbReference>
<evidence type="ECO:0000313" key="11">
    <source>
        <dbReference type="EMBL" id="KAA5839777.1"/>
    </source>
</evidence>
<dbReference type="NCBIfam" id="TIGR03810">
    <property type="entry name" value="arg_ornith_anti"/>
    <property type="match status" value="1"/>
</dbReference>
<dbReference type="Pfam" id="PF13520">
    <property type="entry name" value="AA_permease_2"/>
    <property type="match status" value="1"/>
</dbReference>
<dbReference type="GO" id="GO:0006527">
    <property type="term" value="P:L-arginine catabolic process"/>
    <property type="evidence" value="ECO:0007669"/>
    <property type="project" value="UniProtKB-UniRule"/>
</dbReference>
<feature type="transmembrane region" description="Helical" evidence="10">
    <location>
        <begin position="123"/>
        <end position="144"/>
    </location>
</feature>
<dbReference type="PANTHER" id="PTHR42770">
    <property type="entry name" value="AMINO ACID TRANSPORTER-RELATED"/>
    <property type="match status" value="1"/>
</dbReference>
<keyword evidence="6" id="KW-0029">Amino-acid transport</keyword>
<evidence type="ECO:0000256" key="7">
    <source>
        <dbReference type="ARBA" id="ARBA00022989"/>
    </source>
</evidence>
<dbReference type="GO" id="GO:1903826">
    <property type="term" value="P:L-arginine transmembrane transport"/>
    <property type="evidence" value="ECO:0007669"/>
    <property type="project" value="InterPro"/>
</dbReference>
<dbReference type="Gene3D" id="1.20.1740.10">
    <property type="entry name" value="Amino acid/polyamine transporter I"/>
    <property type="match status" value="1"/>
</dbReference>
<feature type="transmembrane region" description="Helical" evidence="10">
    <location>
        <begin position="277"/>
        <end position="310"/>
    </location>
</feature>
<feature type="transmembrane region" description="Helical" evidence="10">
    <location>
        <begin position="331"/>
        <end position="352"/>
    </location>
</feature>
<dbReference type="RefSeq" id="WP_087090280.1">
    <property type="nucleotide sequence ID" value="NZ_FMCZ01000002.1"/>
</dbReference>
<evidence type="ECO:0000256" key="6">
    <source>
        <dbReference type="ARBA" id="ARBA00022970"/>
    </source>
</evidence>
<dbReference type="GO" id="GO:0043858">
    <property type="term" value="F:arginine:ornithine antiporter activity"/>
    <property type="evidence" value="ECO:0007669"/>
    <property type="project" value="UniProtKB-UniRule"/>
</dbReference>
<evidence type="ECO:0000256" key="9">
    <source>
        <dbReference type="NCBIfam" id="TIGR03810"/>
    </source>
</evidence>
<keyword evidence="3" id="KW-0813">Transport</keyword>
<organism evidence="11 12">
    <name type="scientific">Pseudomonas chlororaphis</name>
    <dbReference type="NCBI Taxonomy" id="587753"/>
    <lineage>
        <taxon>Bacteria</taxon>
        <taxon>Pseudomonadati</taxon>
        <taxon>Pseudomonadota</taxon>
        <taxon>Gammaproteobacteria</taxon>
        <taxon>Pseudomonadales</taxon>
        <taxon>Pseudomonadaceae</taxon>
        <taxon>Pseudomonas</taxon>
    </lineage>
</organism>
<keyword evidence="4" id="KW-1003">Cell membrane</keyword>
<feature type="transmembrane region" description="Helical" evidence="10">
    <location>
        <begin position="41"/>
        <end position="60"/>
    </location>
</feature>
<feature type="transmembrane region" description="Helical" evidence="10">
    <location>
        <begin position="92"/>
        <end position="117"/>
    </location>
</feature>
<dbReference type="PIRSF" id="PIRSF006060">
    <property type="entry name" value="AA_transporter"/>
    <property type="match status" value="1"/>
</dbReference>
<feature type="transmembrane region" description="Helical" evidence="10">
    <location>
        <begin position="12"/>
        <end position="29"/>
    </location>
</feature>
<dbReference type="PANTHER" id="PTHR42770:SF4">
    <property type="entry name" value="ARGININE_ORNITHINE ANTIPORTER-RELATED"/>
    <property type="match status" value="1"/>
</dbReference>
<accession>A0AB34C0H9</accession>
<feature type="transmembrane region" description="Helical" evidence="10">
    <location>
        <begin position="234"/>
        <end position="257"/>
    </location>
</feature>
<keyword evidence="8 10" id="KW-0472">Membrane</keyword>
<dbReference type="GO" id="GO:0005886">
    <property type="term" value="C:plasma membrane"/>
    <property type="evidence" value="ECO:0007669"/>
    <property type="project" value="UniProtKB-SubCell"/>
</dbReference>
<dbReference type="AlphaFoldDB" id="A0AB34C0H9"/>
<evidence type="ECO:0000256" key="1">
    <source>
        <dbReference type="ARBA" id="ARBA00004651"/>
    </source>
</evidence>
<evidence type="ECO:0000256" key="3">
    <source>
        <dbReference type="ARBA" id="ARBA00022448"/>
    </source>
</evidence>
<keyword evidence="7 10" id="KW-1133">Transmembrane helix</keyword>
<proteinExistence type="inferred from homology"/>
<feature type="transmembrane region" description="Helical" evidence="10">
    <location>
        <begin position="151"/>
        <end position="176"/>
    </location>
</feature>
<protein>
    <recommendedName>
        <fullName evidence="9">Arginine-ornithine antiporter</fullName>
    </recommendedName>
</protein>
<dbReference type="InterPro" id="IPR050367">
    <property type="entry name" value="APC_superfamily"/>
</dbReference>
<feature type="transmembrane region" description="Helical" evidence="10">
    <location>
        <begin position="358"/>
        <end position="382"/>
    </location>
</feature>
<comment type="subcellular location">
    <subcellularLocation>
        <location evidence="1">Cell membrane</location>
        <topology evidence="1">Multi-pass membrane protein</topology>
    </subcellularLocation>
</comment>